<accession>A0A087G4T6</accession>
<dbReference type="Pfam" id="PF04776">
    <property type="entry name" value="protein_MS5"/>
    <property type="match status" value="1"/>
</dbReference>
<evidence type="ECO:0000313" key="1">
    <source>
        <dbReference type="EMBL" id="KFK24888.1"/>
    </source>
</evidence>
<sequence>MSFQITDPVEISRAQSEDWLRMHKTGDLSKLKVVKVAIETMNEDVEPRNAKSAFVYINFKGFAIRGMSEDFERKAIIRRVVNESTGCMSLLGGFSGEDHTLKFNPNLTPQEALEFVQNYNRSLSELYNKSLRSNSIDNMDVD</sequence>
<reference evidence="2" key="1">
    <citation type="journal article" date="2015" name="Nat. Plants">
        <title>Genome expansion of Arabis alpina linked with retrotransposition and reduced symmetric DNA methylation.</title>
        <authorList>
            <person name="Willing E.M."/>
            <person name="Rawat V."/>
            <person name="Mandakova T."/>
            <person name="Maumus F."/>
            <person name="James G.V."/>
            <person name="Nordstroem K.J."/>
            <person name="Becker C."/>
            <person name="Warthmann N."/>
            <person name="Chica C."/>
            <person name="Szarzynska B."/>
            <person name="Zytnicki M."/>
            <person name="Albani M.C."/>
            <person name="Kiefer C."/>
            <person name="Bergonzi S."/>
            <person name="Castaings L."/>
            <person name="Mateos J.L."/>
            <person name="Berns M.C."/>
            <person name="Bujdoso N."/>
            <person name="Piofczyk T."/>
            <person name="de Lorenzo L."/>
            <person name="Barrero-Sicilia C."/>
            <person name="Mateos I."/>
            <person name="Piednoel M."/>
            <person name="Hagmann J."/>
            <person name="Chen-Min-Tao R."/>
            <person name="Iglesias-Fernandez R."/>
            <person name="Schuster S.C."/>
            <person name="Alonso-Blanco C."/>
            <person name="Roudier F."/>
            <person name="Carbonero P."/>
            <person name="Paz-Ares J."/>
            <person name="Davis S.J."/>
            <person name="Pecinka A."/>
            <person name="Quesneville H."/>
            <person name="Colot V."/>
            <person name="Lysak M.A."/>
            <person name="Weigel D."/>
            <person name="Coupland G."/>
            <person name="Schneeberger K."/>
        </authorList>
    </citation>
    <scope>NUCLEOTIDE SEQUENCE [LARGE SCALE GENOMIC DNA]</scope>
    <source>
        <strain evidence="2">cv. Pajares</strain>
    </source>
</reference>
<dbReference type="InterPro" id="IPR006462">
    <property type="entry name" value="MS5"/>
</dbReference>
<organism evidence="1 2">
    <name type="scientific">Arabis alpina</name>
    <name type="common">Alpine rock-cress</name>
    <dbReference type="NCBI Taxonomy" id="50452"/>
    <lineage>
        <taxon>Eukaryota</taxon>
        <taxon>Viridiplantae</taxon>
        <taxon>Streptophyta</taxon>
        <taxon>Embryophyta</taxon>
        <taxon>Tracheophyta</taxon>
        <taxon>Spermatophyta</taxon>
        <taxon>Magnoliopsida</taxon>
        <taxon>eudicotyledons</taxon>
        <taxon>Gunneridae</taxon>
        <taxon>Pentapetalae</taxon>
        <taxon>rosids</taxon>
        <taxon>malvids</taxon>
        <taxon>Brassicales</taxon>
        <taxon>Brassicaceae</taxon>
        <taxon>Arabideae</taxon>
        <taxon>Arabis</taxon>
    </lineage>
</organism>
<dbReference type="Proteomes" id="UP000029120">
    <property type="component" value="Chromosome 8"/>
</dbReference>
<name>A0A087G4T6_ARAAL</name>
<proteinExistence type="predicted"/>
<protein>
    <submittedName>
        <fullName evidence="1">Uncharacterized protein</fullName>
    </submittedName>
</protein>
<gene>
    <name evidence="1" type="ordered locus">AALP_Aa8g037600</name>
</gene>
<keyword evidence="2" id="KW-1185">Reference proteome</keyword>
<dbReference type="EMBL" id="CM002876">
    <property type="protein sequence ID" value="KFK24888.1"/>
    <property type="molecule type" value="Genomic_DNA"/>
</dbReference>
<dbReference type="AlphaFoldDB" id="A0A087G4T6"/>
<evidence type="ECO:0000313" key="2">
    <source>
        <dbReference type="Proteomes" id="UP000029120"/>
    </source>
</evidence>
<dbReference type="Gramene" id="KFK24888">
    <property type="protein sequence ID" value="KFK24888"/>
    <property type="gene ID" value="AALP_AA8G037600"/>
</dbReference>
<dbReference type="OrthoDB" id="1104743at2759"/>